<evidence type="ECO:0000256" key="1">
    <source>
        <dbReference type="SAM" id="MobiDB-lite"/>
    </source>
</evidence>
<feature type="transmembrane region" description="Helical" evidence="2">
    <location>
        <begin position="304"/>
        <end position="328"/>
    </location>
</feature>
<feature type="transmembrane region" description="Helical" evidence="2">
    <location>
        <begin position="144"/>
        <end position="167"/>
    </location>
</feature>
<evidence type="ECO:0000313" key="3">
    <source>
        <dbReference type="EMBL" id="AGO14475.1"/>
    </source>
</evidence>
<accession>R9XNS4</accession>
<keyword evidence="2" id="KW-0472">Membrane</keyword>
<dbReference type="RefSeq" id="YP_009665887.1">
    <property type="nucleotide sequence ID" value="NC_043314.1"/>
</dbReference>
<dbReference type="EMBL" id="EF710638">
    <property type="protein sequence ID" value="AGO14402.1"/>
    <property type="molecule type" value="Genomic_DNA"/>
</dbReference>
<dbReference type="GeneID" id="41332491"/>
<sequence>MMFNKTIITLCVVIVGAAWIEATDERMTSKESLVILESPPVYLNPVSHLTFEKSTAPLPSSTTEDDLSQQLSELLHNTEYLLSEEIEFIGAATTESGISKKGSSPATQTDEEFILEELILPVQSDKDEITSQQNKSSIESIFDFIIIIGSITIVILIIVLYFVIVAYCCCIRKTSKLDCSKFGIQATPDGKEAKGLSPPEDFARWFKQKYFKTITDEDRASNDSVSRSTTSTIHNTLSDEGSGQDDSFTDDDSGLPASTSEDEVTSPLPVTTTEDLIFKEPALTSVVIEDASEKSGKADQHSSCVIIIVVSLSAVILLLILLTVIKIYCHRKVSQEERAAKKHFVRFSKVATE</sequence>
<feature type="region of interest" description="Disordered" evidence="1">
    <location>
        <begin position="221"/>
        <end position="267"/>
    </location>
</feature>
<dbReference type="KEGG" id="vg:41332491"/>
<gene>
    <name evidence="3" type="primary">bv19.1</name>
    <name evidence="3" type="ORF">CsmBV13.8</name>
</gene>
<dbReference type="EMBL" id="EF710642">
    <property type="protein sequence ID" value="AGO14475.1"/>
    <property type="molecule type" value="Genomic_DNA"/>
</dbReference>
<dbReference type="KEGG" id="vg:41332425"/>
<keyword evidence="2" id="KW-0812">Transmembrane</keyword>
<feature type="compositionally biased region" description="Polar residues" evidence="1">
    <location>
        <begin position="222"/>
        <end position="246"/>
    </location>
</feature>
<name>R9XNS4_9VIRU</name>
<reference evidence="3" key="1">
    <citation type="submission" date="2013-06" db="EMBL/GenBank/DDBJ databases">
        <title>Bracovirus Evolution: Comparative Genomics of Multiple Viral and Proviral Genomes.</title>
        <authorList>
            <person name="Desjardins C.A."/>
            <person name="Gundersen-Rindal D.E."/>
            <person name="Hostetler J.B."/>
            <person name="Tallon L.J."/>
            <person name="Utterback T.R."/>
            <person name="Fuester R.W."/>
            <person name="Schatz M.C."/>
            <person name="Pedroni M.J."/>
            <person name="Fadrosh D.W."/>
            <person name="Haas B.J."/>
            <person name="Toms B.S."/>
            <person name="Chen D."/>
            <person name="Nene V."/>
        </authorList>
    </citation>
    <scope>NUCLEOTIDE SEQUENCE</scope>
</reference>
<protein>
    <submittedName>
        <fullName evidence="3">BV19 family protein</fullName>
    </submittedName>
</protein>
<keyword evidence="2" id="KW-1133">Transmembrane helix</keyword>
<dbReference type="RefSeq" id="YP_009665821.1">
    <property type="nucleotide sequence ID" value="NC_043313.1"/>
</dbReference>
<organism evidence="3">
    <name type="scientific">Bracoviriform facetosae</name>
    <dbReference type="NCBI Taxonomy" id="2083300"/>
    <lineage>
        <taxon>Viruses</taxon>
        <taxon>Viruses incertae sedis</taxon>
        <taxon>Polydnaviriformidae</taxon>
        <taxon>Bracoviriform</taxon>
    </lineage>
</organism>
<dbReference type="GeneID" id="41332425"/>
<evidence type="ECO:0000256" key="2">
    <source>
        <dbReference type="SAM" id="Phobius"/>
    </source>
</evidence>
<proteinExistence type="predicted"/>